<accession>A0A4P6YU44</accession>
<dbReference type="PROSITE" id="PS50156">
    <property type="entry name" value="SSD"/>
    <property type="match status" value="1"/>
</dbReference>
<name>A0A4P6YU44_9LACO</name>
<feature type="transmembrane region" description="Helical" evidence="6">
    <location>
        <begin position="580"/>
        <end position="600"/>
    </location>
</feature>
<organism evidence="8 9">
    <name type="scientific">Periweissella cryptocerci</name>
    <dbReference type="NCBI Taxonomy" id="2506420"/>
    <lineage>
        <taxon>Bacteria</taxon>
        <taxon>Bacillati</taxon>
        <taxon>Bacillota</taxon>
        <taxon>Bacilli</taxon>
        <taxon>Lactobacillales</taxon>
        <taxon>Lactobacillaceae</taxon>
        <taxon>Periweissella</taxon>
    </lineage>
</organism>
<evidence type="ECO:0000259" key="7">
    <source>
        <dbReference type="PROSITE" id="PS50156"/>
    </source>
</evidence>
<feature type="transmembrane region" description="Helical" evidence="6">
    <location>
        <begin position="540"/>
        <end position="560"/>
    </location>
</feature>
<keyword evidence="3 6" id="KW-0812">Transmembrane</keyword>
<dbReference type="PANTHER" id="PTHR33406">
    <property type="entry name" value="MEMBRANE PROTEIN MJ1562-RELATED"/>
    <property type="match status" value="1"/>
</dbReference>
<dbReference type="RefSeq" id="WP_133363318.1">
    <property type="nucleotide sequence ID" value="NZ_CP037940.1"/>
</dbReference>
<feature type="transmembrane region" description="Helical" evidence="6">
    <location>
        <begin position="305"/>
        <end position="332"/>
    </location>
</feature>
<dbReference type="Gene3D" id="1.20.1640.10">
    <property type="entry name" value="Multidrug efflux transporter AcrB transmembrane domain"/>
    <property type="match status" value="2"/>
</dbReference>
<feature type="transmembrane region" description="Helical" evidence="6">
    <location>
        <begin position="20"/>
        <end position="38"/>
    </location>
</feature>
<dbReference type="EMBL" id="CP037940">
    <property type="protein sequence ID" value="QBO36240.1"/>
    <property type="molecule type" value="Genomic_DNA"/>
</dbReference>
<comment type="subcellular location">
    <subcellularLocation>
        <location evidence="1">Cell membrane</location>
        <topology evidence="1">Multi-pass membrane protein</topology>
    </subcellularLocation>
</comment>
<keyword evidence="2" id="KW-1003">Cell membrane</keyword>
<dbReference type="KEGG" id="wei:EQG49_07090"/>
<protein>
    <submittedName>
        <fullName evidence="8">MMPL family transporter</fullName>
    </submittedName>
</protein>
<feature type="domain" description="SSD" evidence="7">
    <location>
        <begin position="241"/>
        <end position="330"/>
    </location>
</feature>
<evidence type="ECO:0000256" key="3">
    <source>
        <dbReference type="ARBA" id="ARBA00022692"/>
    </source>
</evidence>
<evidence type="ECO:0000313" key="8">
    <source>
        <dbReference type="EMBL" id="QBO36240.1"/>
    </source>
</evidence>
<gene>
    <name evidence="8" type="ORF">EQG49_07090</name>
</gene>
<dbReference type="SUPFAM" id="SSF82866">
    <property type="entry name" value="Multidrug efflux transporter AcrB transmembrane domain"/>
    <property type="match status" value="2"/>
</dbReference>
<keyword evidence="9" id="KW-1185">Reference proteome</keyword>
<dbReference type="AlphaFoldDB" id="A0A4P6YU44"/>
<keyword evidence="5 6" id="KW-0472">Membrane</keyword>
<dbReference type="GO" id="GO:0005886">
    <property type="term" value="C:plasma membrane"/>
    <property type="evidence" value="ECO:0007669"/>
    <property type="project" value="UniProtKB-SubCell"/>
</dbReference>
<feature type="transmembrane region" description="Helical" evidence="6">
    <location>
        <begin position="353"/>
        <end position="374"/>
    </location>
</feature>
<dbReference type="OrthoDB" id="7051771at2"/>
<dbReference type="PANTHER" id="PTHR33406:SF13">
    <property type="entry name" value="MEMBRANE PROTEIN YDFJ"/>
    <property type="match status" value="1"/>
</dbReference>
<dbReference type="Pfam" id="PF03176">
    <property type="entry name" value="MMPL"/>
    <property type="match status" value="2"/>
</dbReference>
<proteinExistence type="predicted"/>
<reference evidence="9" key="1">
    <citation type="submission" date="2019-03" db="EMBL/GenBank/DDBJ databases">
        <title>Weissella sp. 26KH-42 Genome sequencing.</title>
        <authorList>
            <person name="Heo J."/>
            <person name="Kim S.-J."/>
            <person name="Kim J.-S."/>
            <person name="Hong S.-B."/>
            <person name="Kwon S.-W."/>
        </authorList>
    </citation>
    <scope>NUCLEOTIDE SEQUENCE [LARGE SCALE GENOMIC DNA]</scope>
    <source>
        <strain evidence="9">26KH-42</strain>
    </source>
</reference>
<evidence type="ECO:0000256" key="1">
    <source>
        <dbReference type="ARBA" id="ARBA00004651"/>
    </source>
</evidence>
<feature type="transmembrane region" description="Helical" evidence="6">
    <location>
        <begin position="273"/>
        <end position="299"/>
    </location>
</feature>
<feature type="transmembrane region" description="Helical" evidence="6">
    <location>
        <begin position="654"/>
        <end position="674"/>
    </location>
</feature>
<dbReference type="InterPro" id="IPR050545">
    <property type="entry name" value="Mycobact_MmpL"/>
</dbReference>
<dbReference type="Proteomes" id="UP000292886">
    <property type="component" value="Chromosome"/>
</dbReference>
<feature type="transmembrane region" description="Helical" evidence="6">
    <location>
        <begin position="232"/>
        <end position="252"/>
    </location>
</feature>
<evidence type="ECO:0000256" key="2">
    <source>
        <dbReference type="ARBA" id="ARBA00022475"/>
    </source>
</evidence>
<evidence type="ECO:0000256" key="6">
    <source>
        <dbReference type="SAM" id="Phobius"/>
    </source>
</evidence>
<sequence>MQKVLKRWGSWVAQHKWPVIIIWLVMMLGLGVGFAKVGSNFNPELKISGLPSTEIQKPLEKDFGQKTSNGSLKIVIKAHDKTTLMTPKMQATVAKTVTDLQAANKSIKGVSNPYQTKVFSKDLTTTYLDVSFSKQARHYTYDQIAKLEKIAKHNLKFAKVEVEFSGNVQVSKPMAEGTSEIIGMGIAFVLMLILFRAITAAWLPILNAIIGLGAGLLIVSLGTNVFDVAKVASTLAIMIGLAVGIDYALFIINRYRVEKQHMDNYVEAIGNAVGYAGSSVLFAGVTVMIAVAGLSFVGIDFLTQMGLASAISVLFAILSALTLLPAMISLFHQQVAPKRQSHKVVKQSRIANVIVKWPAVVAIAGILILGGLAVPATHMRLGMPSDAAKPANMTERKAYDIMTDKFGAGINAQIIGVVKTTKDMQPTDLQKITSDLNQTKGVAMATPAQLSPNGKYALLMIIPTTGPTSDKTSQLVHRLRDYGTTLKDETGLRLSLTGTNVVNIDIVNKLNKAIPIFALIVIVLAFILLLIVFQSVLIPFVAMVGFGLSLLATFGFTTLVMQDGFLKNIFGIGRTAPLLAFLPVIAIGVLFGLAMDYEVFMVDRIREEYLLTGDNVKAVQVGVKESGPVIITAALIMVAVFGSFVFTADPTIKSIGLVLAFGVLFDAFIVRLSLVPAMIKLFGRLNWWLPGRSAYNGFKQK</sequence>
<evidence type="ECO:0000256" key="4">
    <source>
        <dbReference type="ARBA" id="ARBA00022989"/>
    </source>
</evidence>
<feature type="transmembrane region" description="Helical" evidence="6">
    <location>
        <begin position="629"/>
        <end position="648"/>
    </location>
</feature>
<dbReference type="InterPro" id="IPR000731">
    <property type="entry name" value="SSD"/>
</dbReference>
<feature type="transmembrane region" description="Helical" evidence="6">
    <location>
        <begin position="205"/>
        <end position="226"/>
    </location>
</feature>
<keyword evidence="4 6" id="KW-1133">Transmembrane helix</keyword>
<feature type="transmembrane region" description="Helical" evidence="6">
    <location>
        <begin position="181"/>
        <end position="198"/>
    </location>
</feature>
<dbReference type="InterPro" id="IPR004869">
    <property type="entry name" value="MMPL_dom"/>
</dbReference>
<evidence type="ECO:0000256" key="5">
    <source>
        <dbReference type="ARBA" id="ARBA00023136"/>
    </source>
</evidence>
<evidence type="ECO:0000313" key="9">
    <source>
        <dbReference type="Proteomes" id="UP000292886"/>
    </source>
</evidence>
<feature type="transmembrane region" description="Helical" evidence="6">
    <location>
        <begin position="513"/>
        <end position="533"/>
    </location>
</feature>